<dbReference type="GO" id="GO:0008714">
    <property type="term" value="F:AMP nucleosidase activity"/>
    <property type="evidence" value="ECO:0007669"/>
    <property type="project" value="UniProtKB-EC"/>
</dbReference>
<dbReference type="Gene3D" id="3.40.50.450">
    <property type="match status" value="1"/>
</dbReference>
<dbReference type="EMBL" id="FUWZ01000005">
    <property type="protein sequence ID" value="SKA40504.1"/>
    <property type="molecule type" value="Genomic_DNA"/>
</dbReference>
<dbReference type="InterPro" id="IPR031100">
    <property type="entry name" value="LOG_fam"/>
</dbReference>
<protein>
    <recommendedName>
        <fullName evidence="3">Cytokinin riboside 5'-monophosphate phosphoribohydrolase</fullName>
        <ecNumber evidence="3">3.2.2.n1</ecNumber>
    </recommendedName>
</protein>
<sequence length="195" mass="21294">MHMKNIVVFCGSSAGQEPVYMEQAFQLGAALAQRNTGLVYGGAKVGLMGAVADGALQAGGKVTGVLPHFLQQKELAHNGLTDLILVDTMHERKTKMNELADGVIALPGGFGTMEELFEMLTWGQLGLHQKPIGMLNVNGFYDALHQLSQTMTEKGFLSAANRDMLLYSDRIDDLLIKMEQYQPVDKPKWITPAQS</sequence>
<proteinExistence type="inferred from homology"/>
<gene>
    <name evidence="4" type="ORF">SAMN04488128_105203</name>
</gene>
<organism evidence="4 5">
    <name type="scientific">Chitinophaga eiseniae</name>
    <dbReference type="NCBI Taxonomy" id="634771"/>
    <lineage>
        <taxon>Bacteria</taxon>
        <taxon>Pseudomonadati</taxon>
        <taxon>Bacteroidota</taxon>
        <taxon>Chitinophagia</taxon>
        <taxon>Chitinophagales</taxon>
        <taxon>Chitinophagaceae</taxon>
        <taxon>Chitinophaga</taxon>
    </lineage>
</organism>
<evidence type="ECO:0000313" key="5">
    <source>
        <dbReference type="Proteomes" id="UP000190367"/>
    </source>
</evidence>
<dbReference type="STRING" id="634771.SAMN04488128_105203"/>
<keyword evidence="5" id="KW-1185">Reference proteome</keyword>
<keyword evidence="3" id="KW-0203">Cytokinin biosynthesis</keyword>
<evidence type="ECO:0000256" key="3">
    <source>
        <dbReference type="RuleBase" id="RU363015"/>
    </source>
</evidence>
<name>A0A1T4TJB7_9BACT</name>
<evidence type="ECO:0000313" key="4">
    <source>
        <dbReference type="EMBL" id="SKA40504.1"/>
    </source>
</evidence>
<dbReference type="EC" id="3.2.2.n1" evidence="3"/>
<comment type="similarity">
    <text evidence="2 3">Belongs to the LOG family.</text>
</comment>
<comment type="catalytic activity">
    <reaction evidence="1">
        <text>AMP + H2O = D-ribose 5-phosphate + adenine</text>
        <dbReference type="Rhea" id="RHEA:20129"/>
        <dbReference type="ChEBI" id="CHEBI:15377"/>
        <dbReference type="ChEBI" id="CHEBI:16708"/>
        <dbReference type="ChEBI" id="CHEBI:78346"/>
        <dbReference type="ChEBI" id="CHEBI:456215"/>
        <dbReference type="EC" id="3.2.2.4"/>
    </reaction>
</comment>
<evidence type="ECO:0000256" key="2">
    <source>
        <dbReference type="ARBA" id="ARBA00006763"/>
    </source>
</evidence>
<dbReference type="NCBIfam" id="TIGR00730">
    <property type="entry name" value="Rossman fold protein, TIGR00730 family"/>
    <property type="match status" value="1"/>
</dbReference>
<dbReference type="SUPFAM" id="SSF102405">
    <property type="entry name" value="MCP/YpsA-like"/>
    <property type="match status" value="1"/>
</dbReference>
<dbReference type="AlphaFoldDB" id="A0A1T4TJB7"/>
<dbReference type="Proteomes" id="UP000190367">
    <property type="component" value="Unassembled WGS sequence"/>
</dbReference>
<accession>A0A1T4TJB7</accession>
<evidence type="ECO:0000256" key="1">
    <source>
        <dbReference type="ARBA" id="ARBA00000274"/>
    </source>
</evidence>
<dbReference type="GO" id="GO:0005829">
    <property type="term" value="C:cytosol"/>
    <property type="evidence" value="ECO:0007669"/>
    <property type="project" value="TreeGrafter"/>
</dbReference>
<reference evidence="5" key="1">
    <citation type="submission" date="2017-02" db="EMBL/GenBank/DDBJ databases">
        <authorList>
            <person name="Varghese N."/>
            <person name="Submissions S."/>
        </authorList>
    </citation>
    <scope>NUCLEOTIDE SEQUENCE [LARGE SCALE GENOMIC DNA]</scope>
    <source>
        <strain evidence="5">DSM 22224</strain>
    </source>
</reference>
<dbReference type="InterPro" id="IPR005269">
    <property type="entry name" value="LOG"/>
</dbReference>
<keyword evidence="3" id="KW-0378">Hydrolase</keyword>
<dbReference type="PANTHER" id="PTHR31223">
    <property type="entry name" value="LOG FAMILY PROTEIN YJL055W"/>
    <property type="match status" value="1"/>
</dbReference>
<dbReference type="Pfam" id="PF03641">
    <property type="entry name" value="Lysine_decarbox"/>
    <property type="match status" value="1"/>
</dbReference>
<dbReference type="PANTHER" id="PTHR31223:SF70">
    <property type="entry name" value="LOG FAMILY PROTEIN YJL055W"/>
    <property type="match status" value="1"/>
</dbReference>
<dbReference type="GO" id="GO:0009691">
    <property type="term" value="P:cytokinin biosynthetic process"/>
    <property type="evidence" value="ECO:0007669"/>
    <property type="project" value="UniProtKB-UniRule"/>
</dbReference>